<dbReference type="SUPFAM" id="SSF51445">
    <property type="entry name" value="(Trans)glycosidases"/>
    <property type="match status" value="1"/>
</dbReference>
<dbReference type="InterPro" id="IPR006311">
    <property type="entry name" value="TAT_signal"/>
</dbReference>
<accession>A0A3N6PG64</accession>
<evidence type="ECO:0000256" key="2">
    <source>
        <dbReference type="SAM" id="MobiDB-lite"/>
    </source>
</evidence>
<evidence type="ECO:0000256" key="1">
    <source>
        <dbReference type="ARBA" id="ARBA00022801"/>
    </source>
</evidence>
<dbReference type="PANTHER" id="PTHR42976:SF1">
    <property type="entry name" value="GH18 DOMAIN-CONTAINING PROTEIN-RELATED"/>
    <property type="match status" value="1"/>
</dbReference>
<keyword evidence="1" id="KW-0378">Hydrolase</keyword>
<dbReference type="Gene3D" id="2.10.10.20">
    <property type="entry name" value="Carbohydrate-binding module superfamily 5/12"/>
    <property type="match status" value="1"/>
</dbReference>
<dbReference type="PANTHER" id="PTHR42976">
    <property type="entry name" value="BIFUNCTIONAL CHITINASE/LYSOZYME-RELATED"/>
    <property type="match status" value="1"/>
</dbReference>
<dbReference type="AlphaFoldDB" id="A0A3N6PG64"/>
<comment type="caution">
    <text evidence="4">The sequence shown here is derived from an EMBL/GenBank/DDBJ whole genome shotgun (WGS) entry which is preliminary data.</text>
</comment>
<keyword evidence="5" id="KW-1185">Reference proteome</keyword>
<evidence type="ECO:0000313" key="4">
    <source>
        <dbReference type="EMBL" id="RQG99209.1"/>
    </source>
</evidence>
<dbReference type="SUPFAM" id="SSF51055">
    <property type="entry name" value="Carbohydrate binding domain"/>
    <property type="match status" value="1"/>
</dbReference>
<dbReference type="OrthoDB" id="103676at2157"/>
<dbReference type="GO" id="GO:0005975">
    <property type="term" value="P:carbohydrate metabolic process"/>
    <property type="evidence" value="ECO:0007669"/>
    <property type="project" value="InterPro"/>
</dbReference>
<evidence type="ECO:0000313" key="5">
    <source>
        <dbReference type="Proteomes" id="UP000281431"/>
    </source>
</evidence>
<feature type="domain" description="Chitin-binding type-3" evidence="3">
    <location>
        <begin position="35"/>
        <end position="79"/>
    </location>
</feature>
<protein>
    <submittedName>
        <fullName evidence="4">Lysozyme</fullName>
    </submittedName>
</protein>
<gene>
    <name evidence="4" type="ORF">EA472_15190</name>
</gene>
<dbReference type="InterPro" id="IPR052750">
    <property type="entry name" value="GH18_Chitinase"/>
</dbReference>
<reference evidence="4 5" key="1">
    <citation type="submission" date="2018-10" db="EMBL/GenBank/DDBJ databases">
        <title>Natrarchaeobius chitinivorans gen. nov., sp. nov., and Natrarchaeobius haloalkaliphilus sp. nov., alkaliphilic, chitin-utilizing haloarchaea from hypersaline alkaline lakes.</title>
        <authorList>
            <person name="Sorokin D.Y."/>
            <person name="Elcheninov A.G."/>
            <person name="Kostrikina N.A."/>
            <person name="Bale N.J."/>
            <person name="Sinninghe Damste J.S."/>
            <person name="Khijniak T.V."/>
            <person name="Kublanov I.V."/>
            <person name="Toshchakov S.V."/>
        </authorList>
    </citation>
    <scope>NUCLEOTIDE SEQUENCE [LARGE SCALE GENOMIC DNA]</scope>
    <source>
        <strain evidence="4 5">AArcht7</strain>
    </source>
</reference>
<dbReference type="CDD" id="cd12215">
    <property type="entry name" value="ChiC_BD"/>
    <property type="match status" value="1"/>
</dbReference>
<feature type="compositionally biased region" description="Acidic residues" evidence="2">
    <location>
        <begin position="81"/>
        <end position="103"/>
    </location>
</feature>
<dbReference type="SMART" id="SM00495">
    <property type="entry name" value="ChtBD3"/>
    <property type="match status" value="1"/>
</dbReference>
<dbReference type="GO" id="GO:0030246">
    <property type="term" value="F:carbohydrate binding"/>
    <property type="evidence" value="ECO:0007669"/>
    <property type="project" value="InterPro"/>
</dbReference>
<name>A0A3N6PG64_NATCH</name>
<dbReference type="InterPro" id="IPR017853">
    <property type="entry name" value="GH"/>
</dbReference>
<proteinExistence type="predicted"/>
<sequence>MKRTRRSILATASAISALAIGASGTASATEDCDDLLEWEPDTVYGGDDRVVHQDTVWEAQWGTQGDEPGANDWGPWQETAPCEDEDDDESDDGGDDGDEDDDVPSAGDLPEHFFAPYVDVTLDGHDELIEYVEPAGTRYFTVAFVLAGDDGEPAWAGDVPVGESVGWIDVEGQISDLREQEDGEVVVSFGGLDGTYLAEATDDATELRDHYEAVIEATDASFIDFDEEQHIRDGRAVIERRNDALALLQADYPDVEISYTLPALPEGLPTHDDNDVLFVLEDAAEKGVEIDVVNPMTMNYGADFELNGETVFECAENVQNQLGELWPEKSDAERWNMIGITPMIGQNDVEENVFSQEDAQYVLEQATDTGVRWLSFWELIRDDGEGSALFESSQIEQEPFEFSTIFGGIDDQ</sequence>
<dbReference type="Proteomes" id="UP000281431">
    <property type="component" value="Unassembled WGS sequence"/>
</dbReference>
<dbReference type="InterPro" id="IPR036573">
    <property type="entry name" value="CBM_sf_5/12"/>
</dbReference>
<dbReference type="PROSITE" id="PS51318">
    <property type="entry name" value="TAT"/>
    <property type="match status" value="1"/>
</dbReference>
<organism evidence="4 5">
    <name type="scientific">Natrarchaeobius chitinivorans</name>
    <dbReference type="NCBI Taxonomy" id="1679083"/>
    <lineage>
        <taxon>Archaea</taxon>
        <taxon>Methanobacteriati</taxon>
        <taxon>Methanobacteriota</taxon>
        <taxon>Stenosarchaea group</taxon>
        <taxon>Halobacteria</taxon>
        <taxon>Halobacteriales</taxon>
        <taxon>Natrialbaceae</taxon>
        <taxon>Natrarchaeobius</taxon>
    </lineage>
</organism>
<evidence type="ECO:0000259" key="3">
    <source>
        <dbReference type="SMART" id="SM00495"/>
    </source>
</evidence>
<dbReference type="GO" id="GO:0005576">
    <property type="term" value="C:extracellular region"/>
    <property type="evidence" value="ECO:0007669"/>
    <property type="project" value="InterPro"/>
</dbReference>
<dbReference type="EMBL" id="REFZ01000010">
    <property type="protein sequence ID" value="RQG99209.1"/>
    <property type="molecule type" value="Genomic_DNA"/>
</dbReference>
<dbReference type="Gene3D" id="3.20.20.80">
    <property type="entry name" value="Glycosidases"/>
    <property type="match status" value="1"/>
</dbReference>
<dbReference type="GO" id="GO:0004553">
    <property type="term" value="F:hydrolase activity, hydrolyzing O-glycosyl compounds"/>
    <property type="evidence" value="ECO:0007669"/>
    <property type="project" value="InterPro"/>
</dbReference>
<dbReference type="CDD" id="cd06543">
    <property type="entry name" value="GH18_PF-ChiA-like"/>
    <property type="match status" value="1"/>
</dbReference>
<feature type="region of interest" description="Disordered" evidence="2">
    <location>
        <begin position="61"/>
        <end position="110"/>
    </location>
</feature>
<dbReference type="InterPro" id="IPR003610">
    <property type="entry name" value="CBM5/12"/>
</dbReference>